<keyword evidence="4" id="KW-0949">S-adenosyl-L-methionine</keyword>
<evidence type="ECO:0000256" key="5">
    <source>
        <dbReference type="ARBA" id="ARBA00048957"/>
    </source>
</evidence>
<evidence type="ECO:0000313" key="9">
    <source>
        <dbReference type="Proteomes" id="UP000789342"/>
    </source>
</evidence>
<dbReference type="GO" id="GO:0001734">
    <property type="term" value="F:mRNA m(6)A methyltransferase activity"/>
    <property type="evidence" value="ECO:0007669"/>
    <property type="project" value="UniProtKB-EC"/>
</dbReference>
<evidence type="ECO:0000256" key="6">
    <source>
        <dbReference type="PROSITE-ProRule" id="PRU00489"/>
    </source>
</evidence>
<dbReference type="PROSITE" id="PS51143">
    <property type="entry name" value="MT_A70"/>
    <property type="match status" value="1"/>
</dbReference>
<gene>
    <name evidence="8" type="ORF">AMORRO_LOCUS5703</name>
</gene>
<dbReference type="Proteomes" id="UP000789342">
    <property type="component" value="Unassembled WGS sequence"/>
</dbReference>
<accession>A0A9N9B325</accession>
<sequence length="592" mass="68490">FTGSLVKRNFTKYCWQMEEAAANITRTTLEELKETREQIRTRRDRFEKKIKLINNDGSSDLRNQTSNQRANYAIGFDTRCTARSSSTSVTGTTAVTTNSKEPSCVVYEKLILDYFANNLHCDNSFPIDSYGILKRLASWQVKHYIPFTQTSLNNLESALKILSTTWGPSFISIKDNKLSEKKRLIVEEVDFTKLNMIKVIESSLDLEKASLEKVLLSSTSTVNNRKRRKIEDTHEEDSAVKQINELLSKPTFNESQETALLHKMSIMLNKKSAQDKLIIDMFRSTNNSFREFCVHGTKSDCCKIRKASRACKKLHFRPMIRPHTELELGDCSYLNTCHRMDTCKYVHYELDDEEEKWTYIQRKSIPPGVVFIPPTKVLPPQWINCDVRKFDFSILGKFTVIMADPPWDIHMTLPYGTMTDDEMKAMAISDLQDEGLLFLWVTGRAMELGRECLTIWGYQRADELVWIKTNQLQRLIRTGRTGHWLNHSKEHCLVGIKGNPADLNRGLDCDVLVGEVRETSRKPDEIYGIIDRLVPGTRKLEIFGRKHNTRPGWMTLGNQLEDVRLYEPELVARFNERYPDEPCELTQLPEDW</sequence>
<dbReference type="AlphaFoldDB" id="A0A9N9B325"/>
<evidence type="ECO:0000256" key="2">
    <source>
        <dbReference type="ARBA" id="ARBA00022603"/>
    </source>
</evidence>
<dbReference type="GO" id="GO:0005634">
    <property type="term" value="C:nucleus"/>
    <property type="evidence" value="ECO:0007669"/>
    <property type="project" value="TreeGrafter"/>
</dbReference>
<protein>
    <recommendedName>
        <fullName evidence="1">mRNA m(6)A methyltransferase</fullName>
        <ecNumber evidence="1">2.1.1.348</ecNumber>
    </recommendedName>
</protein>
<dbReference type="SUPFAM" id="SSF53335">
    <property type="entry name" value="S-adenosyl-L-methionine-dependent methyltransferases"/>
    <property type="match status" value="1"/>
</dbReference>
<proteinExistence type="inferred from homology"/>
<dbReference type="InterPro" id="IPR007757">
    <property type="entry name" value="MT-A70-like"/>
</dbReference>
<feature type="non-terminal residue" evidence="8">
    <location>
        <position position="592"/>
    </location>
</feature>
<organism evidence="8 9">
    <name type="scientific">Acaulospora morrowiae</name>
    <dbReference type="NCBI Taxonomy" id="94023"/>
    <lineage>
        <taxon>Eukaryota</taxon>
        <taxon>Fungi</taxon>
        <taxon>Fungi incertae sedis</taxon>
        <taxon>Mucoromycota</taxon>
        <taxon>Glomeromycotina</taxon>
        <taxon>Glomeromycetes</taxon>
        <taxon>Diversisporales</taxon>
        <taxon>Acaulosporaceae</taxon>
        <taxon>Acaulospora</taxon>
    </lineage>
</organism>
<keyword evidence="3" id="KW-0808">Transferase</keyword>
<name>A0A9N9B325_9GLOM</name>
<comment type="caution">
    <text evidence="8">The sequence shown here is derived from an EMBL/GenBank/DDBJ whole genome shotgun (WGS) entry which is preliminary data.</text>
</comment>
<comment type="similarity">
    <text evidence="6">Belongs to the MT-A70-like family.</text>
</comment>
<dbReference type="EMBL" id="CAJVPV010003530">
    <property type="protein sequence ID" value="CAG8553929.1"/>
    <property type="molecule type" value="Genomic_DNA"/>
</dbReference>
<feature type="coiled-coil region" evidence="7">
    <location>
        <begin position="22"/>
        <end position="56"/>
    </location>
</feature>
<dbReference type="PANTHER" id="PTHR12829">
    <property type="entry name" value="N6-ADENOSINE-METHYLTRANSFERASE"/>
    <property type="match status" value="1"/>
</dbReference>
<dbReference type="InterPro" id="IPR029063">
    <property type="entry name" value="SAM-dependent_MTases_sf"/>
</dbReference>
<dbReference type="OrthoDB" id="10262526at2759"/>
<dbReference type="Pfam" id="PF05063">
    <property type="entry name" value="MT-A70"/>
    <property type="match status" value="1"/>
</dbReference>
<comment type="catalytic activity">
    <reaction evidence="5">
        <text>an adenosine in mRNA + S-adenosyl-L-methionine = an N(6)-methyladenosine in mRNA + S-adenosyl-L-homocysteine + H(+)</text>
        <dbReference type="Rhea" id="RHEA:55584"/>
        <dbReference type="Rhea" id="RHEA-COMP:12414"/>
        <dbReference type="Rhea" id="RHEA-COMP:12417"/>
        <dbReference type="ChEBI" id="CHEBI:15378"/>
        <dbReference type="ChEBI" id="CHEBI:57856"/>
        <dbReference type="ChEBI" id="CHEBI:59789"/>
        <dbReference type="ChEBI" id="CHEBI:74411"/>
        <dbReference type="ChEBI" id="CHEBI:74449"/>
        <dbReference type="EC" id="2.1.1.348"/>
    </reaction>
</comment>
<evidence type="ECO:0000256" key="3">
    <source>
        <dbReference type="ARBA" id="ARBA00022679"/>
    </source>
</evidence>
<dbReference type="EC" id="2.1.1.348" evidence="1"/>
<evidence type="ECO:0000313" key="8">
    <source>
        <dbReference type="EMBL" id="CAG8553929.1"/>
    </source>
</evidence>
<evidence type="ECO:0000256" key="4">
    <source>
        <dbReference type="ARBA" id="ARBA00022691"/>
    </source>
</evidence>
<dbReference type="GO" id="GO:0032259">
    <property type="term" value="P:methylation"/>
    <property type="evidence" value="ECO:0007669"/>
    <property type="project" value="UniProtKB-KW"/>
</dbReference>
<evidence type="ECO:0000256" key="7">
    <source>
        <dbReference type="SAM" id="Coils"/>
    </source>
</evidence>
<reference evidence="8" key="1">
    <citation type="submission" date="2021-06" db="EMBL/GenBank/DDBJ databases">
        <authorList>
            <person name="Kallberg Y."/>
            <person name="Tangrot J."/>
            <person name="Rosling A."/>
        </authorList>
    </citation>
    <scope>NUCLEOTIDE SEQUENCE</scope>
    <source>
        <strain evidence="8">CL551</strain>
    </source>
</reference>
<keyword evidence="9" id="KW-1185">Reference proteome</keyword>
<keyword evidence="2" id="KW-0489">Methyltransferase</keyword>
<evidence type="ECO:0000256" key="1">
    <source>
        <dbReference type="ARBA" id="ARBA00012160"/>
    </source>
</evidence>
<dbReference type="GO" id="GO:0036396">
    <property type="term" value="C:RNA N6-methyladenosine methyltransferase complex"/>
    <property type="evidence" value="ECO:0007669"/>
    <property type="project" value="TreeGrafter"/>
</dbReference>
<dbReference type="PANTHER" id="PTHR12829:SF7">
    <property type="entry name" value="N6-ADENOSINE-METHYLTRANSFERASE CATALYTIC SUBUNIT"/>
    <property type="match status" value="1"/>
</dbReference>
<keyword evidence="7" id="KW-0175">Coiled coil</keyword>